<dbReference type="Pfam" id="PF00512">
    <property type="entry name" value="HisKA"/>
    <property type="match status" value="1"/>
</dbReference>
<comment type="catalytic activity">
    <reaction evidence="1">
        <text>ATP + protein L-histidine = ADP + protein N-phospho-L-histidine.</text>
        <dbReference type="EC" id="2.7.13.3"/>
    </reaction>
</comment>
<evidence type="ECO:0000256" key="4">
    <source>
        <dbReference type="PROSITE-ProRule" id="PRU00169"/>
    </source>
</evidence>
<dbReference type="SUPFAM" id="SSF55874">
    <property type="entry name" value="ATPase domain of HSP90 chaperone/DNA topoisomerase II/histidine kinase"/>
    <property type="match status" value="1"/>
</dbReference>
<evidence type="ECO:0000313" key="8">
    <source>
        <dbReference type="Proteomes" id="UP000548582"/>
    </source>
</evidence>
<feature type="domain" description="Histidine kinase" evidence="5">
    <location>
        <begin position="144"/>
        <end position="365"/>
    </location>
</feature>
<dbReference type="NCBIfam" id="TIGR00229">
    <property type="entry name" value="sensory_box"/>
    <property type="match status" value="1"/>
</dbReference>
<dbReference type="InterPro" id="IPR011006">
    <property type="entry name" value="CheY-like_superfamily"/>
</dbReference>
<dbReference type="RefSeq" id="WP_170053957.1">
    <property type="nucleotide sequence ID" value="NZ_JABBKX010000003.1"/>
</dbReference>
<evidence type="ECO:0000313" key="7">
    <source>
        <dbReference type="EMBL" id="NMJ41707.1"/>
    </source>
</evidence>
<dbReference type="PRINTS" id="PR00344">
    <property type="entry name" value="BCTRLSENSOR"/>
</dbReference>
<evidence type="ECO:0000256" key="2">
    <source>
        <dbReference type="ARBA" id="ARBA00012438"/>
    </source>
</evidence>
<dbReference type="InterPro" id="IPR036097">
    <property type="entry name" value="HisK_dim/P_sf"/>
</dbReference>
<dbReference type="InterPro" id="IPR003594">
    <property type="entry name" value="HATPase_dom"/>
</dbReference>
<dbReference type="InterPro" id="IPR001789">
    <property type="entry name" value="Sig_transdc_resp-reg_receiver"/>
</dbReference>
<feature type="domain" description="Response regulatory" evidence="6">
    <location>
        <begin position="387"/>
        <end position="502"/>
    </location>
</feature>
<dbReference type="Gene3D" id="3.30.565.10">
    <property type="entry name" value="Histidine kinase-like ATPase, C-terminal domain"/>
    <property type="match status" value="1"/>
</dbReference>
<name>A0A848EDX5_9PROT</name>
<dbReference type="SUPFAM" id="SSF52172">
    <property type="entry name" value="CheY-like"/>
    <property type="match status" value="1"/>
</dbReference>
<dbReference type="Pfam" id="PF08448">
    <property type="entry name" value="PAS_4"/>
    <property type="match status" value="1"/>
</dbReference>
<proteinExistence type="predicted"/>
<keyword evidence="8" id="KW-1185">Reference proteome</keyword>
<dbReference type="InterPro" id="IPR013656">
    <property type="entry name" value="PAS_4"/>
</dbReference>
<dbReference type="EC" id="2.7.13.3" evidence="2"/>
<reference evidence="7 8" key="1">
    <citation type="submission" date="2020-03" db="EMBL/GenBank/DDBJ databases">
        <authorList>
            <person name="Sun Q."/>
        </authorList>
    </citation>
    <scope>NUCLEOTIDE SEQUENCE [LARGE SCALE GENOMIC DNA]</scope>
    <source>
        <strain evidence="7 8">JC162</strain>
    </source>
</reference>
<evidence type="ECO:0000259" key="6">
    <source>
        <dbReference type="PROSITE" id="PS50110"/>
    </source>
</evidence>
<dbReference type="InterPro" id="IPR003661">
    <property type="entry name" value="HisK_dim/P_dom"/>
</dbReference>
<protein>
    <recommendedName>
        <fullName evidence="2">histidine kinase</fullName>
        <ecNumber evidence="2">2.7.13.3</ecNumber>
    </recommendedName>
</protein>
<organism evidence="7 8">
    <name type="scientific">Neoroseomonas marina</name>
    <dbReference type="NCBI Taxonomy" id="1232220"/>
    <lineage>
        <taxon>Bacteria</taxon>
        <taxon>Pseudomonadati</taxon>
        <taxon>Pseudomonadota</taxon>
        <taxon>Alphaproteobacteria</taxon>
        <taxon>Acetobacterales</taxon>
        <taxon>Acetobacteraceae</taxon>
        <taxon>Neoroseomonas</taxon>
    </lineage>
</organism>
<evidence type="ECO:0000256" key="3">
    <source>
        <dbReference type="ARBA" id="ARBA00022553"/>
    </source>
</evidence>
<dbReference type="EMBL" id="JABBKX010000003">
    <property type="protein sequence ID" value="NMJ41707.1"/>
    <property type="molecule type" value="Genomic_DNA"/>
</dbReference>
<dbReference type="CDD" id="cd00082">
    <property type="entry name" value="HisKA"/>
    <property type="match status" value="1"/>
</dbReference>
<dbReference type="Gene3D" id="3.40.50.2300">
    <property type="match status" value="1"/>
</dbReference>
<dbReference type="Pfam" id="PF00072">
    <property type="entry name" value="Response_reg"/>
    <property type="match status" value="1"/>
</dbReference>
<dbReference type="SMART" id="SM00388">
    <property type="entry name" value="HisKA"/>
    <property type="match status" value="1"/>
</dbReference>
<dbReference type="SUPFAM" id="SSF55785">
    <property type="entry name" value="PYP-like sensor domain (PAS domain)"/>
    <property type="match status" value="1"/>
</dbReference>
<dbReference type="Proteomes" id="UP000548582">
    <property type="component" value="Unassembled WGS sequence"/>
</dbReference>
<dbReference type="PROSITE" id="PS50110">
    <property type="entry name" value="RESPONSE_REGULATORY"/>
    <property type="match status" value="1"/>
</dbReference>
<dbReference type="InterPro" id="IPR000014">
    <property type="entry name" value="PAS"/>
</dbReference>
<dbReference type="InterPro" id="IPR005467">
    <property type="entry name" value="His_kinase_dom"/>
</dbReference>
<dbReference type="Gene3D" id="3.30.450.20">
    <property type="entry name" value="PAS domain"/>
    <property type="match status" value="1"/>
</dbReference>
<comment type="caution">
    <text evidence="7">The sequence shown here is derived from an EMBL/GenBank/DDBJ whole genome shotgun (WGS) entry which is preliminary data.</text>
</comment>
<dbReference type="PROSITE" id="PS50109">
    <property type="entry name" value="HIS_KIN"/>
    <property type="match status" value="1"/>
</dbReference>
<dbReference type="PANTHER" id="PTHR43065">
    <property type="entry name" value="SENSOR HISTIDINE KINASE"/>
    <property type="match status" value="1"/>
</dbReference>
<dbReference type="Pfam" id="PF02518">
    <property type="entry name" value="HATPase_c"/>
    <property type="match status" value="1"/>
</dbReference>
<dbReference type="Gene3D" id="1.10.287.130">
    <property type="match status" value="1"/>
</dbReference>
<dbReference type="GO" id="GO:0000155">
    <property type="term" value="F:phosphorelay sensor kinase activity"/>
    <property type="evidence" value="ECO:0007669"/>
    <property type="project" value="InterPro"/>
</dbReference>
<gene>
    <name evidence="7" type="ORF">GWK16_10675</name>
</gene>
<keyword evidence="3 4" id="KW-0597">Phosphoprotein</keyword>
<dbReference type="InterPro" id="IPR035965">
    <property type="entry name" value="PAS-like_dom_sf"/>
</dbReference>
<evidence type="ECO:0000256" key="1">
    <source>
        <dbReference type="ARBA" id="ARBA00000085"/>
    </source>
</evidence>
<dbReference type="InterPro" id="IPR036890">
    <property type="entry name" value="HATPase_C_sf"/>
</dbReference>
<dbReference type="AlphaFoldDB" id="A0A848EDX5"/>
<dbReference type="SMART" id="SM00448">
    <property type="entry name" value="REC"/>
    <property type="match status" value="1"/>
</dbReference>
<sequence>MNEADRIAADFGRLFEAEEEAGLAVLDTEGRIRLANPALWALCGAGPTPVTGGTVVALFAEETQAAVAGAVSAAIAGPPAPPAVAARLADPTLPPDAAVEVHCRPLRGEPGALMRVVDVTARRRMQRQLEEGARLRTVGQLAGGVAHDFNNLLAVITGAAEAALARGGAGTEEELRGILDAAGRGARLVKQLLAFASRQTLAPQVIALGDAVATMEPLLMQLRGARLALELDLPRPGPLVRVDLAQLDQVLVNLVVNAREAMADAGTIRIALAARTLTAEEVAQGSVIPPGDWAVLSVSDEGRGIAPEILPRVFEPFFTTRRGQGGTGLGLSTVLGIMRQSGGHVSVAPGQGQGTVFRLWFPAVHGAAPAAREEAATAEPPGPARRRVLLVDDEPAIRLLARRALESAGHEVQVAEDAETALDAVGAGFVPDVVVSDVTMPGEMDGIGLARALRDARPGLPVILVSGYSEGTVGEGVAGLGIRFLEKPFRMAELVAAVGEAAPARD</sequence>
<evidence type="ECO:0000259" key="5">
    <source>
        <dbReference type="PROSITE" id="PS50109"/>
    </source>
</evidence>
<accession>A0A848EDX5</accession>
<dbReference type="SUPFAM" id="SSF47384">
    <property type="entry name" value="Homodimeric domain of signal transducing histidine kinase"/>
    <property type="match status" value="1"/>
</dbReference>
<dbReference type="SMART" id="SM00387">
    <property type="entry name" value="HATPase_c"/>
    <property type="match status" value="1"/>
</dbReference>
<feature type="modified residue" description="4-aspartylphosphate" evidence="4">
    <location>
        <position position="437"/>
    </location>
</feature>
<dbReference type="InterPro" id="IPR004358">
    <property type="entry name" value="Sig_transdc_His_kin-like_C"/>
</dbReference>
<dbReference type="PANTHER" id="PTHR43065:SF42">
    <property type="entry name" value="TWO-COMPONENT SENSOR PPRA"/>
    <property type="match status" value="1"/>
</dbReference>